<dbReference type="Pfam" id="PF23055">
    <property type="entry name" value="DUF7041"/>
    <property type="match status" value="1"/>
</dbReference>
<evidence type="ECO:0000313" key="3">
    <source>
        <dbReference type="EMBL" id="KAL3400682.1"/>
    </source>
</evidence>
<gene>
    <name evidence="3" type="ORF">TKK_005840</name>
</gene>
<feature type="domain" description="DUF7041" evidence="2">
    <location>
        <begin position="127"/>
        <end position="207"/>
    </location>
</feature>
<evidence type="ECO:0000256" key="1">
    <source>
        <dbReference type="SAM" id="MobiDB-lite"/>
    </source>
</evidence>
<dbReference type="Proteomes" id="UP001627154">
    <property type="component" value="Unassembled WGS sequence"/>
</dbReference>
<name>A0ABD2X5L9_9HYME</name>
<evidence type="ECO:0000313" key="4">
    <source>
        <dbReference type="Proteomes" id="UP001627154"/>
    </source>
</evidence>
<accession>A0ABD2X5L9</accession>
<sequence length="241" mass="26789">MGIEHSPVKNCPYFLRSSDNAVTSRPASPSSVVADPIEPTSVQTVSVDSQSIDSDTMEMSTQNTGAAPPATERSVSPADLERFRDEMISRLETFFASQRAQTGDVVTAAAPSGASRGPPRTEVVFQSFWQSVPTLWFSILEERFAQKGITDESEMYFNAMRYLDEDLVRIVSVAVTSTPVEQRYRKLRKTLIDKLSLSESENFKNILGNIKMGTRTPSECLEFLVSNSGSFLNRDAVLRIW</sequence>
<evidence type="ECO:0000259" key="2">
    <source>
        <dbReference type="Pfam" id="PF23055"/>
    </source>
</evidence>
<reference evidence="3 4" key="1">
    <citation type="journal article" date="2024" name="bioRxiv">
        <title>A reference genome for Trichogramma kaykai: A tiny desert-dwelling parasitoid wasp with competing sex-ratio distorters.</title>
        <authorList>
            <person name="Culotta J."/>
            <person name="Lindsey A.R."/>
        </authorList>
    </citation>
    <scope>NUCLEOTIDE SEQUENCE [LARGE SCALE GENOMIC DNA]</scope>
    <source>
        <strain evidence="3 4">KSX58</strain>
    </source>
</reference>
<dbReference type="EMBL" id="JBJJXI010000050">
    <property type="protein sequence ID" value="KAL3400682.1"/>
    <property type="molecule type" value="Genomic_DNA"/>
</dbReference>
<dbReference type="PANTHER" id="PTHR33327">
    <property type="entry name" value="ENDONUCLEASE"/>
    <property type="match status" value="1"/>
</dbReference>
<comment type="caution">
    <text evidence="3">The sequence shown here is derived from an EMBL/GenBank/DDBJ whole genome shotgun (WGS) entry which is preliminary data.</text>
</comment>
<feature type="compositionally biased region" description="Low complexity" evidence="1">
    <location>
        <begin position="40"/>
        <end position="54"/>
    </location>
</feature>
<keyword evidence="4" id="KW-1185">Reference proteome</keyword>
<proteinExistence type="predicted"/>
<dbReference type="AlphaFoldDB" id="A0ABD2X5L9"/>
<dbReference type="PANTHER" id="PTHR33327:SF3">
    <property type="entry name" value="RNA-DIRECTED DNA POLYMERASE"/>
    <property type="match status" value="1"/>
</dbReference>
<organism evidence="3 4">
    <name type="scientific">Trichogramma kaykai</name>
    <dbReference type="NCBI Taxonomy" id="54128"/>
    <lineage>
        <taxon>Eukaryota</taxon>
        <taxon>Metazoa</taxon>
        <taxon>Ecdysozoa</taxon>
        <taxon>Arthropoda</taxon>
        <taxon>Hexapoda</taxon>
        <taxon>Insecta</taxon>
        <taxon>Pterygota</taxon>
        <taxon>Neoptera</taxon>
        <taxon>Endopterygota</taxon>
        <taxon>Hymenoptera</taxon>
        <taxon>Apocrita</taxon>
        <taxon>Proctotrupomorpha</taxon>
        <taxon>Chalcidoidea</taxon>
        <taxon>Trichogrammatidae</taxon>
        <taxon>Trichogramma</taxon>
    </lineage>
</organism>
<feature type="region of interest" description="Disordered" evidence="1">
    <location>
        <begin position="19"/>
        <end position="76"/>
    </location>
</feature>
<dbReference type="InterPro" id="IPR055469">
    <property type="entry name" value="DUF7041"/>
</dbReference>
<feature type="compositionally biased region" description="Polar residues" evidence="1">
    <location>
        <begin position="19"/>
        <end position="31"/>
    </location>
</feature>
<protein>
    <recommendedName>
        <fullName evidence="2">DUF7041 domain-containing protein</fullName>
    </recommendedName>
</protein>